<dbReference type="AlphaFoldDB" id="A0A914DNG9"/>
<comment type="cofactor">
    <cofactor evidence="1">
        <name>FAD</name>
        <dbReference type="ChEBI" id="CHEBI:57692"/>
    </cofactor>
</comment>
<evidence type="ECO:0000256" key="1">
    <source>
        <dbReference type="RuleBase" id="RU364054"/>
    </source>
</evidence>
<comment type="function">
    <text evidence="1">Converts proline to delta-1-pyrroline-5-carboxylate.</text>
</comment>
<name>A0A914DNG9_9BILA</name>
<proteinExistence type="inferred from homology"/>
<dbReference type="GO" id="GO:0010133">
    <property type="term" value="P:L-proline catabolic process to L-glutamate"/>
    <property type="evidence" value="ECO:0007669"/>
    <property type="project" value="TreeGrafter"/>
</dbReference>
<dbReference type="GO" id="GO:0004657">
    <property type="term" value="F:proline dehydrogenase activity"/>
    <property type="evidence" value="ECO:0007669"/>
    <property type="project" value="UniProtKB-EC"/>
</dbReference>
<keyword evidence="1" id="KW-0560">Oxidoreductase</keyword>
<keyword evidence="1" id="KW-0274">FAD</keyword>
<reference evidence="3" key="1">
    <citation type="submission" date="2022-11" db="UniProtKB">
        <authorList>
            <consortium name="WormBaseParasite"/>
        </authorList>
    </citation>
    <scope>IDENTIFICATION</scope>
</reference>
<dbReference type="GO" id="GO:0071949">
    <property type="term" value="F:FAD binding"/>
    <property type="evidence" value="ECO:0007669"/>
    <property type="project" value="TreeGrafter"/>
</dbReference>
<dbReference type="WBParaSite" id="ACRNAN_scaffold32647.g32647.t1">
    <property type="protein sequence ID" value="ACRNAN_scaffold32647.g32647.t1"/>
    <property type="gene ID" value="ACRNAN_scaffold32647.g32647"/>
</dbReference>
<sequence length="96" mass="10510">MSNMARFGVKSILDYSAESDINHKASHSTTVNDNESEFDKNAEIFCECIDVVATATDEPGLTAIKATALASPELLMRISENIAQVQNFFKTLTHSI</sequence>
<accession>A0A914DNG9</accession>
<comment type="similarity">
    <text evidence="1">Belongs to the proline oxidase family.</text>
</comment>
<keyword evidence="2" id="KW-1185">Reference proteome</keyword>
<dbReference type="PANTHER" id="PTHR13914:SF0">
    <property type="entry name" value="PROLINE DEHYDROGENASE 1, MITOCHONDRIAL"/>
    <property type="match status" value="1"/>
</dbReference>
<dbReference type="EC" id="1.5.5.2" evidence="1"/>
<keyword evidence="1" id="KW-0642">Proline metabolism</keyword>
<dbReference type="Proteomes" id="UP000887540">
    <property type="component" value="Unplaced"/>
</dbReference>
<dbReference type="PANTHER" id="PTHR13914">
    <property type="entry name" value="PROLINE OXIDASE"/>
    <property type="match status" value="1"/>
</dbReference>
<dbReference type="InterPro" id="IPR015659">
    <property type="entry name" value="Proline_oxidase"/>
</dbReference>
<protein>
    <recommendedName>
        <fullName evidence="1">Proline dehydrogenase</fullName>
        <ecNumber evidence="1">1.5.5.2</ecNumber>
    </recommendedName>
</protein>
<organism evidence="2 3">
    <name type="scientific">Acrobeloides nanus</name>
    <dbReference type="NCBI Taxonomy" id="290746"/>
    <lineage>
        <taxon>Eukaryota</taxon>
        <taxon>Metazoa</taxon>
        <taxon>Ecdysozoa</taxon>
        <taxon>Nematoda</taxon>
        <taxon>Chromadorea</taxon>
        <taxon>Rhabditida</taxon>
        <taxon>Tylenchina</taxon>
        <taxon>Cephalobomorpha</taxon>
        <taxon>Cephaloboidea</taxon>
        <taxon>Cephalobidae</taxon>
        <taxon>Acrobeloides</taxon>
    </lineage>
</organism>
<dbReference type="GO" id="GO:0005739">
    <property type="term" value="C:mitochondrion"/>
    <property type="evidence" value="ECO:0007669"/>
    <property type="project" value="TreeGrafter"/>
</dbReference>
<evidence type="ECO:0000313" key="3">
    <source>
        <dbReference type="WBParaSite" id="ACRNAN_scaffold32647.g32647.t1"/>
    </source>
</evidence>
<evidence type="ECO:0000313" key="2">
    <source>
        <dbReference type="Proteomes" id="UP000887540"/>
    </source>
</evidence>
<comment type="catalytic activity">
    <reaction evidence="1">
        <text>L-proline + a quinone = (S)-1-pyrroline-5-carboxylate + a quinol + H(+)</text>
        <dbReference type="Rhea" id="RHEA:23784"/>
        <dbReference type="ChEBI" id="CHEBI:15378"/>
        <dbReference type="ChEBI" id="CHEBI:17388"/>
        <dbReference type="ChEBI" id="CHEBI:24646"/>
        <dbReference type="ChEBI" id="CHEBI:60039"/>
        <dbReference type="ChEBI" id="CHEBI:132124"/>
        <dbReference type="EC" id="1.5.5.2"/>
    </reaction>
</comment>
<keyword evidence="1" id="KW-0285">Flavoprotein</keyword>